<feature type="transmembrane region" description="Helical" evidence="1">
    <location>
        <begin position="102"/>
        <end position="118"/>
    </location>
</feature>
<organism evidence="2 3">
    <name type="scientific">Phytopseudomonas daroniae</name>
    <dbReference type="NCBI Taxonomy" id="2487519"/>
    <lineage>
        <taxon>Bacteria</taxon>
        <taxon>Pseudomonadati</taxon>
        <taxon>Pseudomonadota</taxon>
        <taxon>Gammaproteobacteria</taxon>
        <taxon>Pseudomonadales</taxon>
        <taxon>Pseudomonadaceae</taxon>
        <taxon>Phytopseudomonas</taxon>
    </lineage>
</organism>
<dbReference type="Proteomes" id="UP000292302">
    <property type="component" value="Unassembled WGS sequence"/>
</dbReference>
<dbReference type="OrthoDB" id="2670003at2"/>
<evidence type="ECO:0000313" key="3">
    <source>
        <dbReference type="Proteomes" id="UP000292302"/>
    </source>
</evidence>
<protein>
    <submittedName>
        <fullName evidence="2">Uncharacterized protein</fullName>
    </submittedName>
</protein>
<keyword evidence="1" id="KW-0812">Transmembrane</keyword>
<feature type="transmembrane region" description="Helical" evidence="1">
    <location>
        <begin position="42"/>
        <end position="65"/>
    </location>
</feature>
<dbReference type="RefSeq" id="WP_131182327.1">
    <property type="nucleotide sequence ID" value="NZ_QJUI01000031.1"/>
</dbReference>
<feature type="transmembrane region" description="Helical" evidence="1">
    <location>
        <begin position="77"/>
        <end position="96"/>
    </location>
</feature>
<comment type="caution">
    <text evidence="2">The sequence shown here is derived from an EMBL/GenBank/DDBJ whole genome shotgun (WGS) entry which is preliminary data.</text>
</comment>
<name>A0A4V2KA64_9GAMM</name>
<accession>A0A4V2KA64</accession>
<dbReference type="EMBL" id="QJUI01000031">
    <property type="protein sequence ID" value="TBU71813.1"/>
    <property type="molecule type" value="Genomic_DNA"/>
</dbReference>
<evidence type="ECO:0000313" key="2">
    <source>
        <dbReference type="EMBL" id="TBU71813.1"/>
    </source>
</evidence>
<feature type="transmembrane region" description="Helical" evidence="1">
    <location>
        <begin position="7"/>
        <end position="30"/>
    </location>
</feature>
<sequence>MHQYIVYTAYGWLTLTGSLHFIVDVVSQYLRGKREPGLETTLYYGLNAAFSLGQVAFGLLGLFLAWRAMHLLSETPVLILSVATALGWLAITFLFMEYWEPKFNVGIFCLLIVAAFVTR</sequence>
<evidence type="ECO:0000256" key="1">
    <source>
        <dbReference type="SAM" id="Phobius"/>
    </source>
</evidence>
<keyword evidence="1" id="KW-0472">Membrane</keyword>
<keyword evidence="3" id="KW-1185">Reference proteome</keyword>
<gene>
    <name evidence="2" type="ORF">DNK06_23195</name>
</gene>
<keyword evidence="1" id="KW-1133">Transmembrane helix</keyword>
<dbReference type="AlphaFoldDB" id="A0A4V2KA64"/>
<reference evidence="2 3" key="1">
    <citation type="submission" date="2018-06" db="EMBL/GenBank/DDBJ databases">
        <title>Three novel Pseudomonas species isolated from symptomatic oak.</title>
        <authorList>
            <person name="Bueno-Gonzalez V."/>
            <person name="Brady C."/>
        </authorList>
    </citation>
    <scope>NUCLEOTIDE SEQUENCE [LARGE SCALE GENOMIC DNA]</scope>
    <source>
        <strain evidence="2 3">P9A</strain>
    </source>
</reference>
<proteinExistence type="predicted"/>